<dbReference type="CDD" id="cd00136">
    <property type="entry name" value="PDZ_canonical"/>
    <property type="match status" value="1"/>
</dbReference>
<gene>
    <name evidence="2" type="ORF">QTG54_001048</name>
</gene>
<evidence type="ECO:0008006" key="4">
    <source>
        <dbReference type="Google" id="ProtNLM"/>
    </source>
</evidence>
<name>A0AAD8YM19_9STRA</name>
<sequence>MFETTSITLTPRTRDQDVNITTKASSTPSPNAVQDFRNSAITNSNASDVVSDAIYEQLGVVVTDSEVIEYSSALALPELTEAYEHTDFEYDDSRENDLDTSEDDVTNRCSSRSRSRVSPTKTNMTTITVGQRMLQQALSSLATPVPTDAEFTAQINVGNERQVLFHALSLGVTLNRGIDGYVRVVSASKVDDDQVRDGDIFAGDIVREVNDVDLRMPIDMAVWKMTIALMKMAPRPLIMVLAEELTDQHADEEEINDSPATCDVIEAQSGEDKKYRSATRAFRHLMKRSSAVDPNKGMPPTLEELSEEHLTSIELDHSRDAWDDFDECMLTAAQMSNLL</sequence>
<evidence type="ECO:0000313" key="3">
    <source>
        <dbReference type="Proteomes" id="UP001224775"/>
    </source>
</evidence>
<organism evidence="2 3">
    <name type="scientific">Skeletonema marinoi</name>
    <dbReference type="NCBI Taxonomy" id="267567"/>
    <lineage>
        <taxon>Eukaryota</taxon>
        <taxon>Sar</taxon>
        <taxon>Stramenopiles</taxon>
        <taxon>Ochrophyta</taxon>
        <taxon>Bacillariophyta</taxon>
        <taxon>Coscinodiscophyceae</taxon>
        <taxon>Thalassiosirophycidae</taxon>
        <taxon>Thalassiosirales</taxon>
        <taxon>Skeletonemataceae</taxon>
        <taxon>Skeletonema</taxon>
        <taxon>Skeletonema marinoi-dohrnii complex</taxon>
    </lineage>
</organism>
<feature type="compositionally biased region" description="Low complexity" evidence="1">
    <location>
        <begin position="108"/>
        <end position="118"/>
    </location>
</feature>
<accession>A0AAD8YM19</accession>
<comment type="caution">
    <text evidence="2">The sequence shown here is derived from an EMBL/GenBank/DDBJ whole genome shotgun (WGS) entry which is preliminary data.</text>
</comment>
<protein>
    <recommendedName>
        <fullName evidence="4">PDZ domain-containing protein</fullName>
    </recommendedName>
</protein>
<keyword evidence="3" id="KW-1185">Reference proteome</keyword>
<dbReference type="EMBL" id="JATAAI010000001">
    <property type="protein sequence ID" value="KAK1749109.1"/>
    <property type="molecule type" value="Genomic_DNA"/>
</dbReference>
<reference evidence="2" key="1">
    <citation type="submission" date="2023-06" db="EMBL/GenBank/DDBJ databases">
        <title>Survivors Of The Sea: Transcriptome response of Skeletonema marinoi to long-term dormancy.</title>
        <authorList>
            <person name="Pinder M.I.M."/>
            <person name="Kourtchenko O."/>
            <person name="Robertson E.K."/>
            <person name="Larsson T."/>
            <person name="Maumus F."/>
            <person name="Osuna-Cruz C.M."/>
            <person name="Vancaester E."/>
            <person name="Stenow R."/>
            <person name="Vandepoele K."/>
            <person name="Ploug H."/>
            <person name="Bruchert V."/>
            <person name="Godhe A."/>
            <person name="Topel M."/>
        </authorList>
    </citation>
    <scope>NUCLEOTIDE SEQUENCE</scope>
    <source>
        <strain evidence="2">R05AC</strain>
    </source>
</reference>
<proteinExistence type="predicted"/>
<evidence type="ECO:0000313" key="2">
    <source>
        <dbReference type="EMBL" id="KAK1749109.1"/>
    </source>
</evidence>
<dbReference type="Proteomes" id="UP001224775">
    <property type="component" value="Unassembled WGS sequence"/>
</dbReference>
<dbReference type="AlphaFoldDB" id="A0AAD8YM19"/>
<evidence type="ECO:0000256" key="1">
    <source>
        <dbReference type="SAM" id="MobiDB-lite"/>
    </source>
</evidence>
<feature type="region of interest" description="Disordered" evidence="1">
    <location>
        <begin position="90"/>
        <end position="120"/>
    </location>
</feature>